<dbReference type="EMBL" id="FPAG01000001">
    <property type="protein sequence ID" value="SFS32716.1"/>
    <property type="molecule type" value="Genomic_DNA"/>
</dbReference>
<keyword evidence="1" id="KW-0812">Transmembrane</keyword>
<keyword evidence="1" id="KW-1133">Transmembrane helix</keyword>
<dbReference type="AlphaFoldDB" id="A0A1I6NXN6"/>
<keyword evidence="1" id="KW-0472">Membrane</keyword>
<feature type="transmembrane region" description="Helical" evidence="1">
    <location>
        <begin position="39"/>
        <end position="59"/>
    </location>
</feature>
<sequence>MKYFNKKTLNVCFYLAIIYAFIIFVIPSKYIWGVYSPNLLGWTMIVTFILGLFLFFLLLIKDIYNKNVQSIKKRTLFILVIITISIVYWYIEAKSMGNV</sequence>
<evidence type="ECO:0000313" key="2">
    <source>
        <dbReference type="EMBL" id="SFS32716.1"/>
    </source>
</evidence>
<accession>A0A1I6NXN6</accession>
<feature type="transmembrane region" description="Helical" evidence="1">
    <location>
        <begin position="12"/>
        <end position="33"/>
    </location>
</feature>
<evidence type="ECO:0000256" key="1">
    <source>
        <dbReference type="SAM" id="Phobius"/>
    </source>
</evidence>
<protein>
    <submittedName>
        <fullName evidence="2">Uncharacterized protein</fullName>
    </submittedName>
</protein>
<dbReference type="Proteomes" id="UP000183209">
    <property type="component" value="Unassembled WGS sequence"/>
</dbReference>
<proteinExistence type="predicted"/>
<reference evidence="2 3" key="1">
    <citation type="submission" date="2016-10" db="EMBL/GenBank/DDBJ databases">
        <authorList>
            <person name="de Groot N.N."/>
        </authorList>
    </citation>
    <scope>NUCLEOTIDE SEQUENCE [LARGE SCALE GENOMIC DNA]</scope>
    <source>
        <strain evidence="2 3">CGMCC 1.6114</strain>
    </source>
</reference>
<feature type="transmembrane region" description="Helical" evidence="1">
    <location>
        <begin position="71"/>
        <end position="91"/>
    </location>
</feature>
<name>A0A1I6NXN6_9FLAO</name>
<evidence type="ECO:0000313" key="3">
    <source>
        <dbReference type="Proteomes" id="UP000183209"/>
    </source>
</evidence>
<organism evidence="2 3">
    <name type="scientific">Zhouia amylolytica</name>
    <dbReference type="NCBI Taxonomy" id="376730"/>
    <lineage>
        <taxon>Bacteria</taxon>
        <taxon>Pseudomonadati</taxon>
        <taxon>Bacteroidota</taxon>
        <taxon>Flavobacteriia</taxon>
        <taxon>Flavobacteriales</taxon>
        <taxon>Flavobacteriaceae</taxon>
        <taxon>Zhouia</taxon>
    </lineage>
</organism>
<gene>
    <name evidence="2" type="ORF">SAMN04487906_0004</name>
</gene>